<dbReference type="GO" id="GO:0040029">
    <property type="term" value="P:epigenetic regulation of gene expression"/>
    <property type="evidence" value="ECO:0007669"/>
    <property type="project" value="TreeGrafter"/>
</dbReference>
<feature type="compositionally biased region" description="Polar residues" evidence="2">
    <location>
        <begin position="157"/>
        <end position="167"/>
    </location>
</feature>
<feature type="compositionally biased region" description="Polar residues" evidence="2">
    <location>
        <begin position="917"/>
        <end position="940"/>
    </location>
</feature>
<evidence type="ECO:0000256" key="1">
    <source>
        <dbReference type="ARBA" id="ARBA00022553"/>
    </source>
</evidence>
<dbReference type="Pfam" id="PF07001">
    <property type="entry name" value="BAT2_N"/>
    <property type="match status" value="1"/>
</dbReference>
<dbReference type="InterPro" id="IPR009738">
    <property type="entry name" value="BAT2_N"/>
</dbReference>
<evidence type="ECO:0000256" key="2">
    <source>
        <dbReference type="SAM" id="MobiDB-lite"/>
    </source>
</evidence>
<dbReference type="InterPro" id="IPR038808">
    <property type="entry name" value="MOS1-like"/>
</dbReference>
<feature type="region of interest" description="Disordered" evidence="2">
    <location>
        <begin position="548"/>
        <end position="639"/>
    </location>
</feature>
<feature type="region of interest" description="Disordered" evidence="2">
    <location>
        <begin position="1080"/>
        <end position="1166"/>
    </location>
</feature>
<feature type="compositionally biased region" description="Low complexity" evidence="2">
    <location>
        <begin position="135"/>
        <end position="154"/>
    </location>
</feature>
<dbReference type="Proteomes" id="UP000326396">
    <property type="component" value="Linkage Group LG19"/>
</dbReference>
<feature type="compositionally biased region" description="Basic and acidic residues" evidence="2">
    <location>
        <begin position="957"/>
        <end position="970"/>
    </location>
</feature>
<gene>
    <name evidence="4" type="ORF">E3N88_21089</name>
</gene>
<feature type="compositionally biased region" description="Polar residues" evidence="2">
    <location>
        <begin position="1108"/>
        <end position="1125"/>
    </location>
</feature>
<dbReference type="PANTHER" id="PTHR34805">
    <property type="entry name" value="PROTEIN MODIFIER OF SNC1 1"/>
    <property type="match status" value="1"/>
</dbReference>
<feature type="region of interest" description="Disordered" evidence="2">
    <location>
        <begin position="800"/>
        <end position="1014"/>
    </location>
</feature>
<feature type="compositionally biased region" description="Basic and acidic residues" evidence="2">
    <location>
        <begin position="630"/>
        <end position="639"/>
    </location>
</feature>
<feature type="compositionally biased region" description="Low complexity" evidence="2">
    <location>
        <begin position="209"/>
        <end position="226"/>
    </location>
</feature>
<feature type="region of interest" description="Disordered" evidence="2">
    <location>
        <begin position="1179"/>
        <end position="1419"/>
    </location>
</feature>
<feature type="region of interest" description="Disordered" evidence="2">
    <location>
        <begin position="410"/>
        <end position="442"/>
    </location>
</feature>
<feature type="compositionally biased region" description="Polar residues" evidence="2">
    <location>
        <begin position="991"/>
        <end position="1005"/>
    </location>
</feature>
<feature type="compositionally biased region" description="Basic and acidic residues" evidence="2">
    <location>
        <begin position="1230"/>
        <end position="1242"/>
    </location>
</feature>
<evidence type="ECO:0000259" key="3">
    <source>
        <dbReference type="Pfam" id="PF07001"/>
    </source>
</evidence>
<accession>A0A5N6NIU1</accession>
<feature type="compositionally biased region" description="Basic and acidic residues" evidence="2">
    <location>
        <begin position="564"/>
        <end position="596"/>
    </location>
</feature>
<feature type="compositionally biased region" description="Basic and acidic residues" evidence="2">
    <location>
        <begin position="335"/>
        <end position="350"/>
    </location>
</feature>
<feature type="region of interest" description="Disordered" evidence="2">
    <location>
        <begin position="272"/>
        <end position="357"/>
    </location>
</feature>
<comment type="caution">
    <text evidence="4">The sequence shown here is derived from an EMBL/GenBank/DDBJ whole genome shotgun (WGS) entry which is preliminary data.</text>
</comment>
<feature type="compositionally biased region" description="Polar residues" evidence="2">
    <location>
        <begin position="1381"/>
        <end position="1393"/>
    </location>
</feature>
<feature type="compositionally biased region" description="Polar residues" evidence="2">
    <location>
        <begin position="808"/>
        <end position="821"/>
    </location>
</feature>
<dbReference type="OrthoDB" id="1939715at2759"/>
<feature type="domain" description="BAT2 N-terminal" evidence="3">
    <location>
        <begin position="96"/>
        <end position="223"/>
    </location>
</feature>
<feature type="compositionally biased region" description="Basic and acidic residues" evidence="2">
    <location>
        <begin position="825"/>
        <end position="841"/>
    </location>
</feature>
<feature type="compositionally biased region" description="Polar residues" evidence="2">
    <location>
        <begin position="195"/>
        <end position="208"/>
    </location>
</feature>
<proteinExistence type="predicted"/>
<feature type="compositionally biased region" description="Low complexity" evidence="2">
    <location>
        <begin position="1322"/>
        <end position="1332"/>
    </location>
</feature>
<protein>
    <recommendedName>
        <fullName evidence="3">BAT2 N-terminal domain-containing protein</fullName>
    </recommendedName>
</protein>
<sequence>MFVKIRIGFRFVYMRSIGSQCPKKQLNYATEDVDDALILSVESSVDSWVMNFGALIHATHNNELMKNLKIGDFGKVRLGNGEFINVTGIEMWASSRRGSMTVLGKVAVPKPINLPSQRLENHGLDPNVEIVPKGSLSWGSRPSSSTSTSNPWGSAAASPNTDSTTVSPRHPSGRPTSGGGLSRPSTAGSDRHDSSVTTRGPHSRPSSASGVLTSNQSSLSSSRPLSAETRPGSSHLSRFAEPAYDNSVGWGPNGTADSLSIPSKVNDFSLSSGDFPTLGSDKDNTQNSDQPHDHASDVRPGSGSGRVASLKNRNEMSQTDHKSGTVDTWIGDGSPHFDDGVRLNADKWQGDSHQYPNSNAPPQHYDAWPGPPMSAPSGAWYRGPSPTGPSYSHAPHGGFPMEPFPYYRPHIPPPLANSQAGLPPGPGPRGHHPRNGDFYRPQMPDAFIHPGMPIRPGFYPGSVPYDGYFGPPMGYTPNDREMPFMGMPPVPHRPPVYNMCPPQNPSELNDPQFRGGVRGPVGNMFVHEQLDSLPPEESHGPYKVLRKHEKETDADMEEDNWEQNMEKSDRLRPSFHKNEQGTYTRRNEDTPLRRDTLTNQGYPSDPVIVHSPQGPHKSKASNESWGNKSSFHEDPKDSTLIQKIEDLNAKVRASDIRGDAEQTNKLLNNPKCNSTIAFGSIPTTGDIAYHYDKSRQANHGVRNQADHSKGRLNNQNTDGWRKKPPFLGSEVAAPENNISPETMGTGESLTQMVDPADVQAQRARMRELAKQRAIERQKEEEERIREQKAKANAKLEELNRRTLAAADDTNQTAEKNITNVSEQEDLNRSQRPTEEAIDTKAEMTAQISENSQQNPVDQSMLSKQSDAQSKAILASEGGVNRQKHASQRQKQSIQMFEGSSVDKSILSGTGGKVIKNPGSNMTTSGEAVESTLPNNSNIISESAPHKKRNNKSSKSKHKDDEPSVSRDADIVKIASPQFDINPTTESKDAKQSNLDQSFSLPSNQHKPQHSRRMPRNSQVYRFHAGDAAVWAPVRSQHKEDIMQDDMALPEKTINSGQTNLKNKRAEIERYVPKPVAKELAQQGSIIQSASPSSPKKTSSENMAGIQTIPESSNVDPTMESKSGYNKQVKKPHGTWNQHDQGFQQGSKKASNKSSNPYEETNPVSTETCVVHEWDPSDGWFMPDEYPPTETIPVVKDEGRITGKGKNPAYKGQRNTAKNHMESGAEMEIDQTDRPASSKENRSSHWQPKSQAYKGGWSGGQHANLEFKNESRKYSSQFQPDEPAHDTHQEGQRERKPASFRGWTHSPNQKQNQSPGNIEDEAQTQAQFEQQQQHVSSGFRKYGGQNNRSSGQDDRRKHNYQHNANINREKPRKNSHYEYQPVGSNNDSNKSSQAADAAPRYKDRGSGQFKRGSGNFYGQQ</sequence>
<keyword evidence="1" id="KW-0597">Phosphoprotein</keyword>
<name>A0A5N6NIU1_9ASTR</name>
<dbReference type="PANTHER" id="PTHR34805:SF1">
    <property type="entry name" value="PROTEIN MODIFIER OF SNC1 1"/>
    <property type="match status" value="1"/>
</dbReference>
<feature type="region of interest" description="Disordered" evidence="2">
    <location>
        <begin position="133"/>
        <end position="238"/>
    </location>
</feature>
<feature type="compositionally biased region" description="Basic and acidic residues" evidence="2">
    <location>
        <begin position="1281"/>
        <end position="1296"/>
    </location>
</feature>
<feature type="compositionally biased region" description="Basic and acidic residues" evidence="2">
    <location>
        <begin position="312"/>
        <end position="324"/>
    </location>
</feature>
<dbReference type="EMBL" id="SZYD01000011">
    <property type="protein sequence ID" value="KAD4889016.1"/>
    <property type="molecule type" value="Genomic_DNA"/>
</dbReference>
<feature type="compositionally biased region" description="Polar residues" evidence="2">
    <location>
        <begin position="845"/>
        <end position="868"/>
    </location>
</feature>
<reference evidence="4 5" key="1">
    <citation type="submission" date="2019-05" db="EMBL/GenBank/DDBJ databases">
        <title>Mikania micrantha, genome provides insights into the molecular mechanism of rapid growth.</title>
        <authorList>
            <person name="Liu B."/>
        </authorList>
    </citation>
    <scope>NUCLEOTIDE SEQUENCE [LARGE SCALE GENOMIC DNA]</scope>
    <source>
        <strain evidence="4">NLD-2019</strain>
        <tissue evidence="4">Leaf</tissue>
    </source>
</reference>
<organism evidence="4 5">
    <name type="scientific">Mikania micrantha</name>
    <name type="common">bitter vine</name>
    <dbReference type="NCBI Taxonomy" id="192012"/>
    <lineage>
        <taxon>Eukaryota</taxon>
        <taxon>Viridiplantae</taxon>
        <taxon>Streptophyta</taxon>
        <taxon>Embryophyta</taxon>
        <taxon>Tracheophyta</taxon>
        <taxon>Spermatophyta</taxon>
        <taxon>Magnoliopsida</taxon>
        <taxon>eudicotyledons</taxon>
        <taxon>Gunneridae</taxon>
        <taxon>Pentapetalae</taxon>
        <taxon>asterids</taxon>
        <taxon>campanulids</taxon>
        <taxon>Asterales</taxon>
        <taxon>Asteraceae</taxon>
        <taxon>Asteroideae</taxon>
        <taxon>Heliantheae alliance</taxon>
        <taxon>Eupatorieae</taxon>
        <taxon>Mikania</taxon>
    </lineage>
</organism>
<feature type="compositionally biased region" description="Polar residues" evidence="2">
    <location>
        <begin position="1304"/>
        <end position="1315"/>
    </location>
</feature>
<keyword evidence="5" id="KW-1185">Reference proteome</keyword>
<evidence type="ECO:0000313" key="5">
    <source>
        <dbReference type="Proteomes" id="UP000326396"/>
    </source>
</evidence>
<feature type="compositionally biased region" description="Polar residues" evidence="2">
    <location>
        <begin position="1134"/>
        <end position="1166"/>
    </location>
</feature>
<evidence type="ECO:0000313" key="4">
    <source>
        <dbReference type="EMBL" id="KAD4889016.1"/>
    </source>
</evidence>
<feature type="region of interest" description="Disordered" evidence="2">
    <location>
        <begin position="700"/>
        <end position="722"/>
    </location>
</feature>
<feature type="compositionally biased region" description="Basic residues" evidence="2">
    <location>
        <begin position="945"/>
        <end position="956"/>
    </location>
</feature>
<feature type="compositionally biased region" description="Basic and acidic residues" evidence="2">
    <location>
        <begin position="280"/>
        <end position="297"/>
    </location>
</feature>